<dbReference type="InterPro" id="IPR028036">
    <property type="entry name" value="DMAC1-like_dom"/>
</dbReference>
<accession>A0A6P4I428</accession>
<keyword evidence="1" id="KW-0812">Transmembrane</keyword>
<organism evidence="3 4">
    <name type="scientific">Drosophila kikkawai</name>
    <name type="common">Fruit fly</name>
    <dbReference type="NCBI Taxonomy" id="30033"/>
    <lineage>
        <taxon>Eukaryota</taxon>
        <taxon>Metazoa</taxon>
        <taxon>Ecdysozoa</taxon>
        <taxon>Arthropoda</taxon>
        <taxon>Hexapoda</taxon>
        <taxon>Insecta</taxon>
        <taxon>Pterygota</taxon>
        <taxon>Neoptera</taxon>
        <taxon>Endopterygota</taxon>
        <taxon>Diptera</taxon>
        <taxon>Brachycera</taxon>
        <taxon>Muscomorpha</taxon>
        <taxon>Ephydroidea</taxon>
        <taxon>Drosophilidae</taxon>
        <taxon>Drosophila</taxon>
        <taxon>Sophophora</taxon>
    </lineage>
</organism>
<dbReference type="RefSeq" id="XP_017023702.1">
    <property type="nucleotide sequence ID" value="XM_017168213.3"/>
</dbReference>
<proteinExistence type="predicted"/>
<name>A0A6P4I428_DROKI</name>
<feature type="domain" description="Distal membrane-arm assembly complex protein 1-like" evidence="2">
    <location>
        <begin position="20"/>
        <end position="66"/>
    </location>
</feature>
<keyword evidence="1" id="KW-0472">Membrane</keyword>
<evidence type="ECO:0000313" key="3">
    <source>
        <dbReference type="Proteomes" id="UP001652661"/>
    </source>
</evidence>
<dbReference type="GeneID" id="108075664"/>
<feature type="transmembrane region" description="Helical" evidence="1">
    <location>
        <begin position="53"/>
        <end position="71"/>
    </location>
</feature>
<keyword evidence="3" id="KW-1185">Reference proteome</keyword>
<evidence type="ECO:0000313" key="4">
    <source>
        <dbReference type="RefSeq" id="XP_017023702.1"/>
    </source>
</evidence>
<feature type="transmembrane region" description="Helical" evidence="1">
    <location>
        <begin position="21"/>
        <end position="41"/>
    </location>
</feature>
<dbReference type="Proteomes" id="UP001652661">
    <property type="component" value="Chromosome 3R"/>
</dbReference>
<gene>
    <name evidence="4" type="primary">LOC108075664</name>
</gene>
<sequence>MIGRLAFWRRDGAQASRTEDCLSCRLVSGSGFLGIGTFLLAQSKKRPQPLENYTMKGLAAAAGILGLALLADASFLKPTVAEPKEEPIKTVKAAKDHDFFARR</sequence>
<dbReference type="AlphaFoldDB" id="A0A6P4I428"/>
<protein>
    <recommendedName>
        <fullName evidence="2">Distal membrane-arm assembly complex protein 1-like domain-containing protein</fullName>
    </recommendedName>
</protein>
<dbReference type="OrthoDB" id="6340866at2759"/>
<keyword evidence="1" id="KW-1133">Transmembrane helix</keyword>
<dbReference type="Pfam" id="PF15055">
    <property type="entry name" value="DMAC1_Dmo2"/>
    <property type="match status" value="1"/>
</dbReference>
<evidence type="ECO:0000259" key="2">
    <source>
        <dbReference type="Pfam" id="PF15055"/>
    </source>
</evidence>
<reference evidence="4" key="1">
    <citation type="submission" date="2025-08" db="UniProtKB">
        <authorList>
            <consortium name="RefSeq"/>
        </authorList>
    </citation>
    <scope>IDENTIFICATION</scope>
    <source>
        <strain evidence="4">14028-0561.14</strain>
        <tissue evidence="4">Whole fly</tissue>
    </source>
</reference>
<evidence type="ECO:0000256" key="1">
    <source>
        <dbReference type="SAM" id="Phobius"/>
    </source>
</evidence>